<dbReference type="PANTHER" id="PTHR43397">
    <property type="entry name" value="ERGOTHIONEINE BIOSYNTHESIS PROTEIN 1"/>
    <property type="match status" value="1"/>
</dbReference>
<evidence type="ECO:0000256" key="2">
    <source>
        <dbReference type="ARBA" id="ARBA00022679"/>
    </source>
</evidence>
<dbReference type="InterPro" id="IPR051128">
    <property type="entry name" value="EgtD_Methyltrsf_superfamily"/>
</dbReference>
<keyword evidence="2" id="KW-0808">Transferase</keyword>
<feature type="domain" description="Histidine-specific methyltransferase SAM-dependent" evidence="3">
    <location>
        <begin position="5"/>
        <end position="311"/>
    </location>
</feature>
<evidence type="ECO:0000256" key="1">
    <source>
        <dbReference type="ARBA" id="ARBA00022603"/>
    </source>
</evidence>
<dbReference type="RefSeq" id="WP_155088228.1">
    <property type="nucleotide sequence ID" value="NZ_WJYA01000004.1"/>
</dbReference>
<dbReference type="SUPFAM" id="SSF53335">
    <property type="entry name" value="S-adenosyl-L-methionine-dependent methyltransferases"/>
    <property type="match status" value="1"/>
</dbReference>
<evidence type="ECO:0000313" key="4">
    <source>
        <dbReference type="EMBL" id="MTE26403.1"/>
    </source>
</evidence>
<dbReference type="EMBL" id="WJYA01000004">
    <property type="protein sequence ID" value="MTE26403.1"/>
    <property type="molecule type" value="Genomic_DNA"/>
</dbReference>
<gene>
    <name evidence="4" type="ORF">F1003_05595</name>
</gene>
<evidence type="ECO:0000259" key="3">
    <source>
        <dbReference type="Pfam" id="PF10017"/>
    </source>
</evidence>
<dbReference type="PIRSF" id="PIRSF018005">
    <property type="entry name" value="UCP018005"/>
    <property type="match status" value="1"/>
</dbReference>
<accession>A0A7K1GB77</accession>
<dbReference type="Gene3D" id="3.40.50.150">
    <property type="entry name" value="Vaccinia Virus protein VP39"/>
    <property type="match status" value="1"/>
</dbReference>
<dbReference type="InterPro" id="IPR019257">
    <property type="entry name" value="MeTrfase_dom"/>
</dbReference>
<organism evidence="4 5">
    <name type="scientific">Winogradskyella ouciana</name>
    <dbReference type="NCBI Taxonomy" id="2608631"/>
    <lineage>
        <taxon>Bacteria</taxon>
        <taxon>Pseudomonadati</taxon>
        <taxon>Bacteroidota</taxon>
        <taxon>Flavobacteriia</taxon>
        <taxon>Flavobacteriales</taxon>
        <taxon>Flavobacteriaceae</taxon>
        <taxon>Winogradskyella</taxon>
    </lineage>
</organism>
<dbReference type="Pfam" id="PF10017">
    <property type="entry name" value="Methyltransf_33"/>
    <property type="match status" value="1"/>
</dbReference>
<sequence>MTNSFAKDVLAGLTAKSKYLSSKYFYDDNGSRIFQEIMNMPEYYLTDAEFEILSMQSKQILEALEFSTPFNIIELGAGDGFKTFKLLEYLVNNNVNFNYVPIDISQEAMDILSERLKKRLPGINIKPKVGDYFEILSANKDSDYPSLLLFLGGNIGNYLQDKANELIKLFNDNMKVRDKLLIGFDLKKNPITIHNAYYDKHGITKRFNLNLLLRINRELNADFKIDDFDFYCHYNPITGEVKSYIVSLTKQRVNIKALNKYVEFDYNELIWTELSKKYALDEICNLAETNNFKLKSNFLDCKHYFADSLWEKLP</sequence>
<dbReference type="GO" id="GO:0008168">
    <property type="term" value="F:methyltransferase activity"/>
    <property type="evidence" value="ECO:0007669"/>
    <property type="project" value="UniProtKB-KW"/>
</dbReference>
<evidence type="ECO:0000313" key="5">
    <source>
        <dbReference type="Proteomes" id="UP000447545"/>
    </source>
</evidence>
<comment type="caution">
    <text evidence="4">The sequence shown here is derived from an EMBL/GenBank/DDBJ whole genome shotgun (WGS) entry which is preliminary data.</text>
</comment>
<proteinExistence type="predicted"/>
<protein>
    <recommendedName>
        <fullName evidence="3">Histidine-specific methyltransferase SAM-dependent domain-containing protein</fullName>
    </recommendedName>
</protein>
<dbReference type="PANTHER" id="PTHR43397:SF1">
    <property type="entry name" value="ERGOTHIONEINE BIOSYNTHESIS PROTEIN 1"/>
    <property type="match status" value="1"/>
</dbReference>
<dbReference type="InterPro" id="IPR017804">
    <property type="entry name" value="MeTrfase_EgtD-like"/>
</dbReference>
<name>A0A7K1GB77_9FLAO</name>
<keyword evidence="5" id="KW-1185">Reference proteome</keyword>
<dbReference type="GO" id="GO:0032259">
    <property type="term" value="P:methylation"/>
    <property type="evidence" value="ECO:0007669"/>
    <property type="project" value="UniProtKB-KW"/>
</dbReference>
<reference evidence="4 5" key="1">
    <citation type="submission" date="2019-11" db="EMBL/GenBank/DDBJ databases">
        <title>Winogradskyella ouciana sp. nov., isolated from the hadal seawater of the Mariana Trench.</title>
        <authorList>
            <person name="Liu R."/>
        </authorList>
    </citation>
    <scope>NUCLEOTIDE SEQUENCE [LARGE SCALE GENOMIC DNA]</scope>
    <source>
        <strain evidence="4 5">ZXX205</strain>
    </source>
</reference>
<dbReference type="InterPro" id="IPR029063">
    <property type="entry name" value="SAM-dependent_MTases_sf"/>
</dbReference>
<dbReference type="Proteomes" id="UP000447545">
    <property type="component" value="Unassembled WGS sequence"/>
</dbReference>
<dbReference type="AlphaFoldDB" id="A0A7K1GB77"/>
<keyword evidence="1" id="KW-0489">Methyltransferase</keyword>